<dbReference type="VEuPathDB" id="TriTrypDB:BSAL_76735"/>
<feature type="non-terminal residue" evidence="1">
    <location>
        <position position="1"/>
    </location>
</feature>
<evidence type="ECO:0000313" key="2">
    <source>
        <dbReference type="Proteomes" id="UP000051952"/>
    </source>
</evidence>
<proteinExistence type="predicted"/>
<sequence length="175" mass="19751">NHEEKPPQDFSSTPQAHHTPWLGCALLCTILDGTVGIPPFVAQHLKHVWWFETSTLSCTLPDGRLMRRQVVSSVARDVAVRMLPLGEVLNERLLITGDALRCVSAASLQGRVQVVLDHLKFDSLVSRRRFIFVFSILSSHEYIWCDWSSCILLSSVACVSEIRCSDDRRRPAHDD</sequence>
<keyword evidence="2" id="KW-1185">Reference proteome</keyword>
<dbReference type="Proteomes" id="UP000051952">
    <property type="component" value="Unassembled WGS sequence"/>
</dbReference>
<protein>
    <submittedName>
        <fullName evidence="1">Uncharacterized protein</fullName>
    </submittedName>
</protein>
<dbReference type="EMBL" id="CYKH01000728">
    <property type="protein sequence ID" value="CUG27479.1"/>
    <property type="molecule type" value="Genomic_DNA"/>
</dbReference>
<accession>A0A0S4IZ36</accession>
<dbReference type="AlphaFoldDB" id="A0A0S4IZ36"/>
<evidence type="ECO:0000313" key="1">
    <source>
        <dbReference type="EMBL" id="CUG27479.1"/>
    </source>
</evidence>
<reference evidence="2" key="1">
    <citation type="submission" date="2015-09" db="EMBL/GenBank/DDBJ databases">
        <authorList>
            <consortium name="Pathogen Informatics"/>
        </authorList>
    </citation>
    <scope>NUCLEOTIDE SEQUENCE [LARGE SCALE GENOMIC DNA]</scope>
    <source>
        <strain evidence="2">Lake Konstanz</strain>
    </source>
</reference>
<organism evidence="1 2">
    <name type="scientific">Bodo saltans</name>
    <name type="common">Flagellated protozoan</name>
    <dbReference type="NCBI Taxonomy" id="75058"/>
    <lineage>
        <taxon>Eukaryota</taxon>
        <taxon>Discoba</taxon>
        <taxon>Euglenozoa</taxon>
        <taxon>Kinetoplastea</taxon>
        <taxon>Metakinetoplastina</taxon>
        <taxon>Eubodonida</taxon>
        <taxon>Bodonidae</taxon>
        <taxon>Bodo</taxon>
    </lineage>
</organism>
<name>A0A0S4IZ36_BODSA</name>
<gene>
    <name evidence="1" type="ORF">BSAL_76735</name>
</gene>